<dbReference type="Gene3D" id="3.30.420.140">
    <property type="entry name" value="YqgF/RNase H-like domain"/>
    <property type="match status" value="1"/>
</dbReference>
<evidence type="ECO:0000259" key="6">
    <source>
        <dbReference type="SMART" id="SM00732"/>
    </source>
</evidence>
<dbReference type="EMBL" id="QZCH01000031">
    <property type="protein sequence ID" value="RJG40016.1"/>
    <property type="molecule type" value="Genomic_DNA"/>
</dbReference>
<keyword evidence="2 5" id="KW-0690">Ribosome biogenesis</keyword>
<evidence type="ECO:0000313" key="8">
    <source>
        <dbReference type="Proteomes" id="UP000283255"/>
    </source>
</evidence>
<dbReference type="PANTHER" id="PTHR33317:SF4">
    <property type="entry name" value="POLYNUCLEOTIDYL TRANSFERASE, RIBONUCLEASE H-LIKE SUPERFAMILY PROTEIN"/>
    <property type="match status" value="1"/>
</dbReference>
<dbReference type="AlphaFoldDB" id="A0A418YAN6"/>
<accession>A0A418YAN6</accession>
<dbReference type="NCBIfam" id="TIGR00250">
    <property type="entry name" value="RNAse_H_YqgF"/>
    <property type="match status" value="1"/>
</dbReference>
<comment type="similarity">
    <text evidence="5">Belongs to the YqgF HJR family.</text>
</comment>
<dbReference type="GO" id="GO:0004518">
    <property type="term" value="F:nuclease activity"/>
    <property type="evidence" value="ECO:0007669"/>
    <property type="project" value="UniProtKB-KW"/>
</dbReference>
<proteinExistence type="inferred from homology"/>
<keyword evidence="3 5" id="KW-0540">Nuclease</keyword>
<dbReference type="HAMAP" id="MF_00651">
    <property type="entry name" value="Nuclease_YqgF"/>
    <property type="match status" value="1"/>
</dbReference>
<dbReference type="Pfam" id="PF03652">
    <property type="entry name" value="RuvX"/>
    <property type="match status" value="1"/>
</dbReference>
<dbReference type="RefSeq" id="WP_119912114.1">
    <property type="nucleotide sequence ID" value="NZ_QZCH01000031.1"/>
</dbReference>
<organism evidence="7 8">
    <name type="scientific">Motilimonas pumila</name>
    <dbReference type="NCBI Taxonomy" id="2303987"/>
    <lineage>
        <taxon>Bacteria</taxon>
        <taxon>Pseudomonadati</taxon>
        <taxon>Pseudomonadota</taxon>
        <taxon>Gammaproteobacteria</taxon>
        <taxon>Alteromonadales</taxon>
        <taxon>Alteromonadales genera incertae sedis</taxon>
        <taxon>Motilimonas</taxon>
    </lineage>
</organism>
<evidence type="ECO:0000256" key="4">
    <source>
        <dbReference type="ARBA" id="ARBA00022801"/>
    </source>
</evidence>
<dbReference type="CDD" id="cd16964">
    <property type="entry name" value="YqgF"/>
    <property type="match status" value="1"/>
</dbReference>
<gene>
    <name evidence="7" type="primary">ruvX</name>
    <name evidence="7" type="ORF">D1Z90_17620</name>
</gene>
<dbReference type="GO" id="GO:0005829">
    <property type="term" value="C:cytosol"/>
    <property type="evidence" value="ECO:0007669"/>
    <property type="project" value="TreeGrafter"/>
</dbReference>
<keyword evidence="8" id="KW-1185">Reference proteome</keyword>
<protein>
    <recommendedName>
        <fullName evidence="5">Putative pre-16S rRNA nuclease</fullName>
        <ecNumber evidence="5">3.1.-.-</ecNumber>
    </recommendedName>
</protein>
<dbReference type="PANTHER" id="PTHR33317">
    <property type="entry name" value="POLYNUCLEOTIDYL TRANSFERASE, RIBONUCLEASE H-LIKE SUPERFAMILY PROTEIN"/>
    <property type="match status" value="1"/>
</dbReference>
<dbReference type="SMART" id="SM00732">
    <property type="entry name" value="YqgFc"/>
    <property type="match status" value="1"/>
</dbReference>
<name>A0A418YAN6_9GAMM</name>
<dbReference type="InterPro" id="IPR012337">
    <property type="entry name" value="RNaseH-like_sf"/>
</dbReference>
<dbReference type="Proteomes" id="UP000283255">
    <property type="component" value="Unassembled WGS sequence"/>
</dbReference>
<dbReference type="InterPro" id="IPR006641">
    <property type="entry name" value="YqgF/RNaseH-like_dom"/>
</dbReference>
<dbReference type="InterPro" id="IPR005227">
    <property type="entry name" value="YqgF"/>
</dbReference>
<comment type="subcellular location">
    <subcellularLocation>
        <location evidence="5">Cytoplasm</location>
    </subcellularLocation>
</comment>
<evidence type="ECO:0000256" key="1">
    <source>
        <dbReference type="ARBA" id="ARBA00022490"/>
    </source>
</evidence>
<comment type="function">
    <text evidence="5">Could be a nuclease involved in processing of the 5'-end of pre-16S rRNA.</text>
</comment>
<dbReference type="SUPFAM" id="SSF53098">
    <property type="entry name" value="Ribonuclease H-like"/>
    <property type="match status" value="1"/>
</dbReference>
<dbReference type="OrthoDB" id="9796140at2"/>
<comment type="caution">
    <text evidence="7">The sequence shown here is derived from an EMBL/GenBank/DDBJ whole genome shotgun (WGS) entry which is preliminary data.</text>
</comment>
<dbReference type="GO" id="GO:0016788">
    <property type="term" value="F:hydrolase activity, acting on ester bonds"/>
    <property type="evidence" value="ECO:0007669"/>
    <property type="project" value="UniProtKB-UniRule"/>
</dbReference>
<dbReference type="InterPro" id="IPR037027">
    <property type="entry name" value="YqgF/RNaseH-like_dom_sf"/>
</dbReference>
<keyword evidence="4 5" id="KW-0378">Hydrolase</keyword>
<evidence type="ECO:0000256" key="2">
    <source>
        <dbReference type="ARBA" id="ARBA00022517"/>
    </source>
</evidence>
<evidence type="ECO:0000256" key="3">
    <source>
        <dbReference type="ARBA" id="ARBA00022722"/>
    </source>
</evidence>
<reference evidence="7 8" key="1">
    <citation type="submission" date="2018-09" db="EMBL/GenBank/DDBJ databases">
        <authorList>
            <person name="Wang F."/>
        </authorList>
    </citation>
    <scope>NUCLEOTIDE SEQUENCE [LARGE SCALE GENOMIC DNA]</scope>
    <source>
        <strain evidence="7 8">PLHSC7-2</strain>
    </source>
</reference>
<dbReference type="GO" id="GO:0000967">
    <property type="term" value="P:rRNA 5'-end processing"/>
    <property type="evidence" value="ECO:0007669"/>
    <property type="project" value="UniProtKB-UniRule"/>
</dbReference>
<keyword evidence="1 5" id="KW-0963">Cytoplasm</keyword>
<reference evidence="7 8" key="2">
    <citation type="submission" date="2019-01" db="EMBL/GenBank/DDBJ databases">
        <title>Motilimonas pumilus sp. nov., isolated from the gut of sea cucumber (Apostichopus japonicus).</title>
        <authorList>
            <person name="Wang F.-Q."/>
            <person name="Ren L.-H."/>
            <person name="Lin Y.-W."/>
            <person name="Sun G.-H."/>
            <person name="Du Z.-J."/>
            <person name="Zhao J.-X."/>
            <person name="Liu X.-J."/>
            <person name="Liu L.-J."/>
        </authorList>
    </citation>
    <scope>NUCLEOTIDE SEQUENCE [LARGE SCALE GENOMIC DNA]</scope>
    <source>
        <strain evidence="7 8">PLHSC7-2</strain>
    </source>
</reference>
<dbReference type="EC" id="3.1.-.-" evidence="5"/>
<sequence>MAAQTVLGFDFGSKSIGVAVGQAVTGQANPLPALKARNGIPNWDEIAELVKEWQPDAFVVGLPLNMDGTNQHVTFAAKKFANRLFSRYGKPSHMQDERLTTADAKAEIFSRHGYKGLNKDKVDGISACLIVESWYESQYQ</sequence>
<evidence type="ECO:0000313" key="7">
    <source>
        <dbReference type="EMBL" id="RJG40016.1"/>
    </source>
</evidence>
<evidence type="ECO:0000256" key="5">
    <source>
        <dbReference type="HAMAP-Rule" id="MF_00651"/>
    </source>
</evidence>
<feature type="domain" description="YqgF/RNase H-like" evidence="6">
    <location>
        <begin position="4"/>
        <end position="104"/>
    </location>
</feature>